<dbReference type="GeneTree" id="ENSGT01010000222336"/>
<dbReference type="GO" id="GO:0006631">
    <property type="term" value="P:fatty acid metabolic process"/>
    <property type="evidence" value="ECO:0000318"/>
    <property type="project" value="GO_Central"/>
</dbReference>
<accession>F6VDF0</accession>
<dbReference type="Pfam" id="PF04775">
    <property type="entry name" value="Bile_Hydr_Trans"/>
    <property type="match status" value="1"/>
</dbReference>
<dbReference type="STRING" id="7719.ENSCINP00000025918"/>
<dbReference type="AlphaFoldDB" id="F6VDF0"/>
<dbReference type="GO" id="GO:0047617">
    <property type="term" value="F:fatty acyl-CoA hydrolase activity"/>
    <property type="evidence" value="ECO:0000318"/>
    <property type="project" value="GO_Central"/>
</dbReference>
<feature type="domain" description="Acyl-CoA thioester hydrolase/bile acid-CoA amino acid N-acetyltransferase" evidence="1">
    <location>
        <begin position="18"/>
        <end position="155"/>
    </location>
</feature>
<dbReference type="InterPro" id="IPR042490">
    <property type="entry name" value="Thio_Ohase/BAAT_N"/>
</dbReference>
<name>F6VDF0_CIOIN</name>
<dbReference type="EMBL" id="EAAA01000929">
    <property type="status" value="NOT_ANNOTATED_CDS"/>
    <property type="molecule type" value="Genomic_DNA"/>
</dbReference>
<dbReference type="Ensembl" id="ENSCINT00000026164.2">
    <property type="protein sequence ID" value="ENSCINP00000025918.2"/>
    <property type="gene ID" value="ENSCING00000008190.3"/>
</dbReference>
<dbReference type="SUPFAM" id="SSF53474">
    <property type="entry name" value="alpha/beta-Hydrolases"/>
    <property type="match status" value="1"/>
</dbReference>
<reference evidence="3" key="1">
    <citation type="journal article" date="2002" name="Science">
        <title>The draft genome of Ciona intestinalis: insights into chordate and vertebrate origins.</title>
        <authorList>
            <person name="Dehal P."/>
            <person name="Satou Y."/>
            <person name="Campbell R.K."/>
            <person name="Chapman J."/>
            <person name="Degnan B."/>
            <person name="De Tomaso A."/>
            <person name="Davidson B."/>
            <person name="Di Gregorio A."/>
            <person name="Gelpke M."/>
            <person name="Goodstein D.M."/>
            <person name="Harafuji N."/>
            <person name="Hastings K.E."/>
            <person name="Ho I."/>
            <person name="Hotta K."/>
            <person name="Huang W."/>
            <person name="Kawashima T."/>
            <person name="Lemaire P."/>
            <person name="Martinez D."/>
            <person name="Meinertzhagen I.A."/>
            <person name="Necula S."/>
            <person name="Nonaka M."/>
            <person name="Putnam N."/>
            <person name="Rash S."/>
            <person name="Saiga H."/>
            <person name="Satake M."/>
            <person name="Terry A."/>
            <person name="Yamada L."/>
            <person name="Wang H.G."/>
            <person name="Awazu S."/>
            <person name="Azumi K."/>
            <person name="Boore J."/>
            <person name="Branno M."/>
            <person name="Chin-Bow S."/>
            <person name="DeSantis R."/>
            <person name="Doyle S."/>
            <person name="Francino P."/>
            <person name="Keys D.N."/>
            <person name="Haga S."/>
            <person name="Hayashi H."/>
            <person name="Hino K."/>
            <person name="Imai K.S."/>
            <person name="Inaba K."/>
            <person name="Kano S."/>
            <person name="Kobayashi K."/>
            <person name="Kobayashi M."/>
            <person name="Lee B.I."/>
            <person name="Makabe K.W."/>
            <person name="Manohar C."/>
            <person name="Matassi G."/>
            <person name="Medina M."/>
            <person name="Mochizuki Y."/>
            <person name="Mount S."/>
            <person name="Morishita T."/>
            <person name="Miura S."/>
            <person name="Nakayama A."/>
            <person name="Nishizaka S."/>
            <person name="Nomoto H."/>
            <person name="Ohta F."/>
            <person name="Oishi K."/>
            <person name="Rigoutsos I."/>
            <person name="Sano M."/>
            <person name="Sasaki A."/>
            <person name="Sasakura Y."/>
            <person name="Shoguchi E."/>
            <person name="Shin-i T."/>
            <person name="Spagnuolo A."/>
            <person name="Stainier D."/>
            <person name="Suzuki M.M."/>
            <person name="Tassy O."/>
            <person name="Takatori N."/>
            <person name="Tokuoka M."/>
            <person name="Yagi K."/>
            <person name="Yoshizaki F."/>
            <person name="Wada S."/>
            <person name="Zhang C."/>
            <person name="Hyatt P.D."/>
            <person name="Larimer F."/>
            <person name="Detter C."/>
            <person name="Doggett N."/>
            <person name="Glavina T."/>
            <person name="Hawkins T."/>
            <person name="Richardson P."/>
            <person name="Lucas S."/>
            <person name="Kohara Y."/>
            <person name="Levine M."/>
            <person name="Satoh N."/>
            <person name="Rokhsar D.S."/>
        </authorList>
    </citation>
    <scope>NUCLEOTIDE SEQUENCE [LARGE SCALE GENOMIC DNA]</scope>
</reference>
<dbReference type="Gene3D" id="3.40.50.1820">
    <property type="entry name" value="alpha/beta hydrolase"/>
    <property type="match status" value="1"/>
</dbReference>
<protein>
    <recommendedName>
        <fullName evidence="1">Acyl-CoA thioester hydrolase/bile acid-CoA amino acid N-acetyltransferase domain-containing protein</fullName>
    </recommendedName>
</protein>
<reference evidence="2" key="2">
    <citation type="journal article" date="2008" name="Genome Biol.">
        <title>Improved genome assembly and evidence-based global gene model set for the chordate Ciona intestinalis: new insight into intron and operon populations.</title>
        <authorList>
            <person name="Satou Y."/>
            <person name="Mineta K."/>
            <person name="Ogasawara M."/>
            <person name="Sasakura Y."/>
            <person name="Shoguchi E."/>
            <person name="Ueno K."/>
            <person name="Yamada L."/>
            <person name="Matsumoto J."/>
            <person name="Wasserscheid J."/>
            <person name="Dewar K."/>
            <person name="Wiley G.B."/>
            <person name="Macmil S.L."/>
            <person name="Roe B.A."/>
            <person name="Zeller R.W."/>
            <person name="Hastings K.E."/>
            <person name="Lemaire P."/>
            <person name="Lindquist E."/>
            <person name="Endo T."/>
            <person name="Hotta K."/>
            <person name="Inaba K."/>
        </authorList>
    </citation>
    <scope>NUCLEOTIDE SEQUENCE [LARGE SCALE GENOMIC DNA]</scope>
    <source>
        <strain evidence="2">wild type</strain>
    </source>
</reference>
<dbReference type="PANTHER" id="PTHR10824:SF4">
    <property type="entry name" value="ACYL-COENZYME A THIOESTERASE 1-LIKE"/>
    <property type="match status" value="1"/>
</dbReference>
<evidence type="ECO:0000313" key="2">
    <source>
        <dbReference type="Ensembl" id="ENSCINP00000025918.2"/>
    </source>
</evidence>
<reference evidence="2" key="3">
    <citation type="submission" date="2025-08" db="UniProtKB">
        <authorList>
            <consortium name="Ensembl"/>
        </authorList>
    </citation>
    <scope>IDENTIFICATION</scope>
</reference>
<dbReference type="Gene3D" id="2.60.40.2240">
    <property type="entry name" value="Acyl-CoA thioester hydrolase/BAAT N-terminal domain"/>
    <property type="match status" value="1"/>
</dbReference>
<dbReference type="OMA" id="HNERKHA"/>
<keyword evidence="3" id="KW-1185">Reference proteome</keyword>
<dbReference type="InterPro" id="IPR029058">
    <property type="entry name" value="AB_hydrolase_fold"/>
</dbReference>
<dbReference type="GO" id="GO:0006637">
    <property type="term" value="P:acyl-CoA metabolic process"/>
    <property type="evidence" value="ECO:0000318"/>
    <property type="project" value="GO_Central"/>
</dbReference>
<proteinExistence type="predicted"/>
<dbReference type="Proteomes" id="UP000008144">
    <property type="component" value="Chromosome 12"/>
</dbReference>
<dbReference type="HOGENOM" id="CLU_029849_1_1_1"/>
<evidence type="ECO:0000313" key="3">
    <source>
        <dbReference type="Proteomes" id="UP000008144"/>
    </source>
</evidence>
<dbReference type="PANTHER" id="PTHR10824">
    <property type="entry name" value="ACYL-COENZYME A THIOESTERASE-RELATED"/>
    <property type="match status" value="1"/>
</dbReference>
<evidence type="ECO:0000259" key="1">
    <source>
        <dbReference type="Pfam" id="PF04775"/>
    </source>
</evidence>
<organism evidence="2 3">
    <name type="scientific">Ciona intestinalis</name>
    <name type="common">Transparent sea squirt</name>
    <name type="synonym">Ascidia intestinalis</name>
    <dbReference type="NCBI Taxonomy" id="7719"/>
    <lineage>
        <taxon>Eukaryota</taxon>
        <taxon>Metazoa</taxon>
        <taxon>Chordata</taxon>
        <taxon>Tunicata</taxon>
        <taxon>Ascidiacea</taxon>
        <taxon>Phlebobranchia</taxon>
        <taxon>Cionidae</taxon>
        <taxon>Ciona</taxon>
    </lineage>
</organism>
<dbReference type="InterPro" id="IPR006862">
    <property type="entry name" value="Thio_Ohase/aa_AcTrfase"/>
</dbReference>
<dbReference type="InParanoid" id="F6VDF0"/>
<sequence>MSAMVAEIHVDKKNSLSDEKVKISVTGLNPFQKVTLHSYATIDNGSCFDCVVIYQADGNGRIDVSSSEACGGFYSGVEEMGLFWGMKQSLHNERKHARFSKLDITTPLVVKLNVYEELIFTLEELDSRRKNLKKLASTHIKRWFMAAGTKRITLTVEKHGIHGTLFIPPGQGPFPAVVTLFGGVPGTMEYKAAILSSHGFVTFALAYYGSPGLQTSLDLTENGLDLSYFDKVFDFLSSLP</sequence>
<reference evidence="2" key="4">
    <citation type="submission" date="2025-09" db="UniProtKB">
        <authorList>
            <consortium name="Ensembl"/>
        </authorList>
    </citation>
    <scope>IDENTIFICATION</scope>
</reference>